<protein>
    <submittedName>
        <fullName evidence="1">Uncharacterized protein</fullName>
    </submittedName>
</protein>
<comment type="caution">
    <text evidence="1">The sequence shown here is derived from an EMBL/GenBank/DDBJ whole genome shotgun (WGS) entry which is preliminary data.</text>
</comment>
<dbReference type="EMBL" id="CACTIH010000546">
    <property type="protein sequence ID" value="CAA2961441.1"/>
    <property type="molecule type" value="Genomic_DNA"/>
</dbReference>
<dbReference type="AlphaFoldDB" id="A0A8S0Q3H0"/>
<reference evidence="1 2" key="1">
    <citation type="submission" date="2019-12" db="EMBL/GenBank/DDBJ databases">
        <authorList>
            <person name="Alioto T."/>
            <person name="Alioto T."/>
            <person name="Gomez Garrido J."/>
        </authorList>
    </citation>
    <scope>NUCLEOTIDE SEQUENCE [LARGE SCALE GENOMIC DNA]</scope>
</reference>
<accession>A0A8S0Q3H0</accession>
<sequence length="109" mass="11675">MEELLLPLSFPCLLSKSSAMEELLRPALVEWRMSSITAASPTNVAVNGSIAMILFIDAAIRSSFVTANAATVCAWVWCVCSGDGGGMRCGGYCSWFFFWLLDAVQAVAA</sequence>
<proteinExistence type="predicted"/>
<dbReference type="Proteomes" id="UP000594638">
    <property type="component" value="Unassembled WGS sequence"/>
</dbReference>
<dbReference type="Gramene" id="OE9A054233T1">
    <property type="protein sequence ID" value="OE9A054233C1"/>
    <property type="gene ID" value="OE9A054233"/>
</dbReference>
<gene>
    <name evidence="1" type="ORF">OLEA9_A054233</name>
</gene>
<evidence type="ECO:0000313" key="2">
    <source>
        <dbReference type="Proteomes" id="UP000594638"/>
    </source>
</evidence>
<name>A0A8S0Q3H0_OLEEU</name>
<organism evidence="1 2">
    <name type="scientific">Olea europaea subsp. europaea</name>
    <dbReference type="NCBI Taxonomy" id="158383"/>
    <lineage>
        <taxon>Eukaryota</taxon>
        <taxon>Viridiplantae</taxon>
        <taxon>Streptophyta</taxon>
        <taxon>Embryophyta</taxon>
        <taxon>Tracheophyta</taxon>
        <taxon>Spermatophyta</taxon>
        <taxon>Magnoliopsida</taxon>
        <taxon>eudicotyledons</taxon>
        <taxon>Gunneridae</taxon>
        <taxon>Pentapetalae</taxon>
        <taxon>asterids</taxon>
        <taxon>lamiids</taxon>
        <taxon>Lamiales</taxon>
        <taxon>Oleaceae</taxon>
        <taxon>Oleeae</taxon>
        <taxon>Olea</taxon>
    </lineage>
</organism>
<evidence type="ECO:0000313" key="1">
    <source>
        <dbReference type="EMBL" id="CAA2961441.1"/>
    </source>
</evidence>
<keyword evidence="2" id="KW-1185">Reference proteome</keyword>